<dbReference type="SUPFAM" id="SSF51735">
    <property type="entry name" value="NAD(P)-binding Rossmann-fold domains"/>
    <property type="match status" value="1"/>
</dbReference>
<protein>
    <recommendedName>
        <fullName evidence="1">3-hydroxyacyl-CoA dehydrogenase NAD binding domain-containing protein</fullName>
    </recommendedName>
</protein>
<dbReference type="GO" id="GO:0016491">
    <property type="term" value="F:oxidoreductase activity"/>
    <property type="evidence" value="ECO:0007669"/>
    <property type="project" value="TreeGrafter"/>
</dbReference>
<dbReference type="GO" id="GO:0006631">
    <property type="term" value="P:fatty acid metabolic process"/>
    <property type="evidence" value="ECO:0007669"/>
    <property type="project" value="InterPro"/>
</dbReference>
<dbReference type="AlphaFoldDB" id="A0A1X9NKC5"/>
<proteinExistence type="predicted"/>
<dbReference type="PANTHER" id="PTHR48075">
    <property type="entry name" value="3-HYDROXYACYL-COA DEHYDROGENASE FAMILY PROTEIN"/>
    <property type="match status" value="1"/>
</dbReference>
<evidence type="ECO:0000313" key="2">
    <source>
        <dbReference type="EMBL" id="ARN75307.1"/>
    </source>
</evidence>
<dbReference type="InterPro" id="IPR036291">
    <property type="entry name" value="NAD(P)-bd_dom_sf"/>
</dbReference>
<dbReference type="InterPro" id="IPR006176">
    <property type="entry name" value="3-OHacyl-CoA_DH_NAD-bd"/>
</dbReference>
<dbReference type="KEGG" id="osg:BST96_15000"/>
<dbReference type="STRING" id="716816.BST96_15000"/>
<dbReference type="Proteomes" id="UP000193450">
    <property type="component" value="Chromosome"/>
</dbReference>
<name>A0A1X9NKC5_9GAMM</name>
<organism evidence="2 3">
    <name type="scientific">Oceanicoccus sagamiensis</name>
    <dbReference type="NCBI Taxonomy" id="716816"/>
    <lineage>
        <taxon>Bacteria</taxon>
        <taxon>Pseudomonadati</taxon>
        <taxon>Pseudomonadota</taxon>
        <taxon>Gammaproteobacteria</taxon>
        <taxon>Cellvibrionales</taxon>
        <taxon>Spongiibacteraceae</taxon>
        <taxon>Oceanicoccus</taxon>
    </lineage>
</organism>
<dbReference type="PANTHER" id="PTHR48075:SF5">
    <property type="entry name" value="3-HYDROXYBUTYRYL-COA DEHYDROGENASE"/>
    <property type="match status" value="1"/>
</dbReference>
<gene>
    <name evidence="2" type="ORF">BST96_15000</name>
</gene>
<accession>A0A1X9NKC5</accession>
<dbReference type="Pfam" id="PF02737">
    <property type="entry name" value="3HCDH_N"/>
    <property type="match status" value="1"/>
</dbReference>
<dbReference type="EMBL" id="CP019343">
    <property type="protein sequence ID" value="ARN75307.1"/>
    <property type="molecule type" value="Genomic_DNA"/>
</dbReference>
<feature type="domain" description="3-hydroxyacyl-CoA dehydrogenase NAD binding" evidence="1">
    <location>
        <begin position="7"/>
        <end position="184"/>
    </location>
</feature>
<dbReference type="RefSeq" id="WP_169714015.1">
    <property type="nucleotide sequence ID" value="NZ_CP019343.1"/>
</dbReference>
<dbReference type="Gene3D" id="3.40.50.720">
    <property type="entry name" value="NAD(P)-binding Rossmann-like Domain"/>
    <property type="match status" value="1"/>
</dbReference>
<dbReference type="GO" id="GO:0070403">
    <property type="term" value="F:NAD+ binding"/>
    <property type="evidence" value="ECO:0007669"/>
    <property type="project" value="InterPro"/>
</dbReference>
<evidence type="ECO:0000313" key="3">
    <source>
        <dbReference type="Proteomes" id="UP000193450"/>
    </source>
</evidence>
<keyword evidence="3" id="KW-1185">Reference proteome</keyword>
<reference evidence="2 3" key="1">
    <citation type="submission" date="2016-11" db="EMBL/GenBank/DDBJ databases">
        <title>Trade-off between light-utilization and light-protection in marine flavobacteria.</title>
        <authorList>
            <person name="Kumagai Y."/>
        </authorList>
    </citation>
    <scope>NUCLEOTIDE SEQUENCE [LARGE SCALE GENOMIC DNA]</scope>
    <source>
        <strain evidence="2 3">NBRC 107125</strain>
    </source>
</reference>
<evidence type="ECO:0000259" key="1">
    <source>
        <dbReference type="Pfam" id="PF02737"/>
    </source>
</evidence>
<sequence length="199" mass="21418">MSKKINNVAVIGAGTRGYQIALHGAIKGFSVKCTDINAVSLVRADAFVDDYLVEQIANGDLTPEQVKQVRGRIVFVNSLEEAVQEADLVIEAIVEDLEIKRDLFCQLDRLTPPHTILASNSAAIASSNFAAATTRPDQVLNLHFFNPALAVKMAEVVQEAHVSDKTTAAVMAFCEDLDKEAVHVSGGYGGFTVQSGHHQ</sequence>